<gene>
    <name evidence="1" type="ORF">UFOVP449_17</name>
</gene>
<proteinExistence type="predicted"/>
<reference evidence="1" key="1">
    <citation type="submission" date="2020-04" db="EMBL/GenBank/DDBJ databases">
        <authorList>
            <person name="Chiriac C."/>
            <person name="Salcher M."/>
            <person name="Ghai R."/>
            <person name="Kavagutti S V."/>
        </authorList>
    </citation>
    <scope>NUCLEOTIDE SEQUENCE</scope>
</reference>
<name>A0A6J5MAW3_9CAUD</name>
<protein>
    <submittedName>
        <fullName evidence="1">Uncharacterized protein</fullName>
    </submittedName>
</protein>
<organism evidence="1">
    <name type="scientific">uncultured Caudovirales phage</name>
    <dbReference type="NCBI Taxonomy" id="2100421"/>
    <lineage>
        <taxon>Viruses</taxon>
        <taxon>Duplodnaviria</taxon>
        <taxon>Heunggongvirae</taxon>
        <taxon>Uroviricota</taxon>
        <taxon>Caudoviricetes</taxon>
        <taxon>Peduoviridae</taxon>
        <taxon>Maltschvirus</taxon>
        <taxon>Maltschvirus maltsch</taxon>
    </lineage>
</organism>
<sequence length="76" mass="8662">MNTNNNAMYKITKVRKVLRLKENGYQPATYYAWKVSGPCGLLKYFTTRKAATAWVKDYTESKPLTTENIVNILAGL</sequence>
<evidence type="ECO:0000313" key="1">
    <source>
        <dbReference type="EMBL" id="CAB4142260.1"/>
    </source>
</evidence>
<dbReference type="EMBL" id="LR796420">
    <property type="protein sequence ID" value="CAB4142260.1"/>
    <property type="molecule type" value="Genomic_DNA"/>
</dbReference>
<accession>A0A6J5MAW3</accession>